<dbReference type="InterPro" id="IPR033121">
    <property type="entry name" value="PEPTIDASE_A1"/>
</dbReference>
<comment type="similarity">
    <text evidence="1">Belongs to the peptidase A1 family.</text>
</comment>
<sequence length="432" mass="47333">MLSLAQITAILAFTGAVVATPLPLGKWAHVLSRYTWHKGSDLVQGTVSLDHARRSVHSHNGPLELLKVRAKYSIESSPKLVEAAKRQAKRLSSLKARGLTGSVPIRQSFNFQNEKLIEVQVGSQKLSTTLGLAGADTFVFSNLQPKNQLKGHRFYNVDPAKEKKGYSYGQNFNGGSSPVVGKVYTDTFKIGELSTQVVFAAATNASKSWYEDDGVDGYIGLGFYKYANGIQPERQLTFFDNLKKSLAKPIFATALRFNTTGKFDFGFIDQALVDSPFTYVDGIDDGWGHWACMTDGFSIGPQTQITKRDMKIHLDTATAGVYAQPDIVASYWSRVPGAHFDTDNQGYVYPCNAKNMPLLTFTVKGARQAINGDSLRFSALDDEGKVCWGGLQNIGGGVDFGLFGTPFIENKYIVFDVTKENGTVGFAKMKGY</sequence>
<evidence type="ECO:0000256" key="1">
    <source>
        <dbReference type="ARBA" id="ARBA00007447"/>
    </source>
</evidence>
<dbReference type="Pfam" id="PF00026">
    <property type="entry name" value="Asp"/>
    <property type="match status" value="1"/>
</dbReference>
<name>A0A6S6W1V7_9PLEO</name>
<dbReference type="Gene3D" id="2.40.70.10">
    <property type="entry name" value="Acid Proteases"/>
    <property type="match status" value="2"/>
</dbReference>
<dbReference type="PANTHER" id="PTHR47966">
    <property type="entry name" value="BETA-SITE APP-CLEAVING ENZYME, ISOFORM A-RELATED"/>
    <property type="match status" value="1"/>
</dbReference>
<organism evidence="2 3">
    <name type="scientific">Pyrenophora teres f. teres</name>
    <dbReference type="NCBI Taxonomy" id="97479"/>
    <lineage>
        <taxon>Eukaryota</taxon>
        <taxon>Fungi</taxon>
        <taxon>Dikarya</taxon>
        <taxon>Ascomycota</taxon>
        <taxon>Pezizomycotina</taxon>
        <taxon>Dothideomycetes</taxon>
        <taxon>Pleosporomycetidae</taxon>
        <taxon>Pleosporales</taxon>
        <taxon>Pleosporineae</taxon>
        <taxon>Pleosporaceae</taxon>
        <taxon>Pyrenophora</taxon>
    </lineage>
</organism>
<dbReference type="PANTHER" id="PTHR47966:SF2">
    <property type="entry name" value="ASPERGILLOPEPSIN-1-RELATED"/>
    <property type="match status" value="1"/>
</dbReference>
<dbReference type="InterPro" id="IPR021109">
    <property type="entry name" value="Peptidase_aspartic_dom_sf"/>
</dbReference>
<dbReference type="PROSITE" id="PS51767">
    <property type="entry name" value="PEPTIDASE_A1"/>
    <property type="match status" value="1"/>
</dbReference>
<reference evidence="2" key="1">
    <citation type="submission" date="2021-02" db="EMBL/GenBank/DDBJ databases">
        <authorList>
            <person name="Syme A R."/>
            <person name="Syme A R."/>
            <person name="Moolhuijzen P."/>
        </authorList>
    </citation>
    <scope>NUCLEOTIDE SEQUENCE</scope>
    <source>
        <strain evidence="2">W1-1</strain>
    </source>
</reference>
<dbReference type="GO" id="GO:0004190">
    <property type="term" value="F:aspartic-type endopeptidase activity"/>
    <property type="evidence" value="ECO:0007669"/>
    <property type="project" value="InterPro"/>
</dbReference>
<dbReference type="InterPro" id="IPR001461">
    <property type="entry name" value="Aspartic_peptidase_A1"/>
</dbReference>
<dbReference type="EMBL" id="HG992981">
    <property type="protein sequence ID" value="CAE7173701.1"/>
    <property type="molecule type" value="Genomic_DNA"/>
</dbReference>
<dbReference type="AlphaFoldDB" id="A0A6S6W1V7"/>
<protein>
    <submittedName>
        <fullName evidence="2">Asp domain containing protein</fullName>
    </submittedName>
</protein>
<accession>A0A6S6W1V7</accession>
<gene>
    <name evidence="2" type="ORF">PTTW11_05490</name>
</gene>
<evidence type="ECO:0000313" key="2">
    <source>
        <dbReference type="EMBL" id="CAE7173701.1"/>
    </source>
</evidence>
<dbReference type="GO" id="GO:0006508">
    <property type="term" value="P:proteolysis"/>
    <property type="evidence" value="ECO:0007669"/>
    <property type="project" value="InterPro"/>
</dbReference>
<proteinExistence type="inferred from homology"/>
<dbReference type="Proteomes" id="UP000472372">
    <property type="component" value="Chromosome 5"/>
</dbReference>
<evidence type="ECO:0000313" key="3">
    <source>
        <dbReference type="Proteomes" id="UP000472372"/>
    </source>
</evidence>
<dbReference type="SUPFAM" id="SSF50630">
    <property type="entry name" value="Acid proteases"/>
    <property type="match status" value="1"/>
</dbReference>